<keyword evidence="3" id="KW-1185">Reference proteome</keyword>
<organism evidence="2 3">
    <name type="scientific">Etheostoma spectabile</name>
    <name type="common">orangethroat darter</name>
    <dbReference type="NCBI Taxonomy" id="54343"/>
    <lineage>
        <taxon>Eukaryota</taxon>
        <taxon>Metazoa</taxon>
        <taxon>Chordata</taxon>
        <taxon>Craniata</taxon>
        <taxon>Vertebrata</taxon>
        <taxon>Euteleostomi</taxon>
        <taxon>Actinopterygii</taxon>
        <taxon>Neopterygii</taxon>
        <taxon>Teleostei</taxon>
        <taxon>Neoteleostei</taxon>
        <taxon>Acanthomorphata</taxon>
        <taxon>Eupercaria</taxon>
        <taxon>Perciformes</taxon>
        <taxon>Percoidei</taxon>
        <taxon>Percidae</taxon>
        <taxon>Etheostomatinae</taxon>
        <taxon>Etheostoma</taxon>
    </lineage>
</organism>
<feature type="compositionally biased region" description="Basic and acidic residues" evidence="1">
    <location>
        <begin position="1"/>
        <end position="18"/>
    </location>
</feature>
<accession>A0A5J5D6D2</accession>
<comment type="caution">
    <text evidence="2">The sequence shown here is derived from an EMBL/GenBank/DDBJ whole genome shotgun (WGS) entry which is preliminary data.</text>
</comment>
<name>A0A5J5D6D2_9PERO</name>
<dbReference type="Proteomes" id="UP000327493">
    <property type="component" value="Chromosome 10"/>
</dbReference>
<proteinExistence type="predicted"/>
<gene>
    <name evidence="2" type="ORF">FQN60_009938</name>
</gene>
<sequence length="62" mass="6916">MSVRKLELAAPPTHDRLQRPWRPRQKGVCAAIRSDGLNVNEPEKEQSLESKSVICTLGSSLM</sequence>
<reference evidence="2 3" key="1">
    <citation type="submission" date="2019-08" db="EMBL/GenBank/DDBJ databases">
        <title>A chromosome-level genome assembly, high-density linkage maps, and genome scans reveal the genomic architecture of hybrid incompatibilities underlying speciation via character displacement in darters (Percidae: Etheostominae).</title>
        <authorList>
            <person name="Moran R.L."/>
            <person name="Catchen J.M."/>
            <person name="Fuller R.C."/>
        </authorList>
    </citation>
    <scope>NUCLEOTIDE SEQUENCE [LARGE SCALE GENOMIC DNA]</scope>
    <source>
        <strain evidence="2">EspeVRDwgs_2016</strain>
        <tissue evidence="2">Muscle</tissue>
    </source>
</reference>
<dbReference type="EMBL" id="VOFY01000010">
    <property type="protein sequence ID" value="KAA8588593.1"/>
    <property type="molecule type" value="Genomic_DNA"/>
</dbReference>
<feature type="non-terminal residue" evidence="2">
    <location>
        <position position="62"/>
    </location>
</feature>
<evidence type="ECO:0000313" key="3">
    <source>
        <dbReference type="Proteomes" id="UP000327493"/>
    </source>
</evidence>
<dbReference type="AlphaFoldDB" id="A0A5J5D6D2"/>
<evidence type="ECO:0000313" key="2">
    <source>
        <dbReference type="EMBL" id="KAA8588593.1"/>
    </source>
</evidence>
<evidence type="ECO:0000256" key="1">
    <source>
        <dbReference type="SAM" id="MobiDB-lite"/>
    </source>
</evidence>
<feature type="region of interest" description="Disordered" evidence="1">
    <location>
        <begin position="1"/>
        <end position="22"/>
    </location>
</feature>
<protein>
    <submittedName>
        <fullName evidence="2">Uncharacterized protein</fullName>
    </submittedName>
</protein>